<dbReference type="Gene3D" id="3.40.190.10">
    <property type="entry name" value="Periplasmic binding protein-like II"/>
    <property type="match status" value="6"/>
</dbReference>
<dbReference type="RefSeq" id="WP_208832758.1">
    <property type="nucleotide sequence ID" value="NZ_CP072110.1"/>
</dbReference>
<keyword evidence="2" id="KW-0472">Membrane</keyword>
<dbReference type="Pfam" id="PF00497">
    <property type="entry name" value="SBP_bac_3"/>
    <property type="match status" value="3"/>
</dbReference>
<dbReference type="CDD" id="cd01949">
    <property type="entry name" value="GGDEF"/>
    <property type="match status" value="1"/>
</dbReference>
<dbReference type="NCBIfam" id="TIGR00254">
    <property type="entry name" value="GGDEF"/>
    <property type="match status" value="1"/>
</dbReference>
<keyword evidence="2" id="KW-1133">Transmembrane helix</keyword>
<dbReference type="InterPro" id="IPR001638">
    <property type="entry name" value="Solute-binding_3/MltF_N"/>
</dbReference>
<dbReference type="CDD" id="cd01007">
    <property type="entry name" value="PBP2_BvgS_HisK_like"/>
    <property type="match status" value="1"/>
</dbReference>
<dbReference type="FunFam" id="3.30.70.270:FF:000001">
    <property type="entry name" value="Diguanylate cyclase domain protein"/>
    <property type="match status" value="1"/>
</dbReference>
<keyword evidence="2" id="KW-0812">Transmembrane</keyword>
<name>A0A975DDI1_9GAMM</name>
<gene>
    <name evidence="4" type="ORF">J1N51_04370</name>
</gene>
<protein>
    <submittedName>
        <fullName evidence="4">Transporter substrate-binding domain-containing protein</fullName>
    </submittedName>
</protein>
<keyword evidence="5" id="KW-1185">Reference proteome</keyword>
<feature type="transmembrane region" description="Helical" evidence="2">
    <location>
        <begin position="723"/>
        <end position="745"/>
    </location>
</feature>
<dbReference type="InterPro" id="IPR029787">
    <property type="entry name" value="Nucleotide_cyclase"/>
</dbReference>
<evidence type="ECO:0000256" key="1">
    <source>
        <dbReference type="ARBA" id="ARBA00001946"/>
    </source>
</evidence>
<dbReference type="SMART" id="SM00062">
    <property type="entry name" value="PBPb"/>
    <property type="match status" value="3"/>
</dbReference>
<dbReference type="SUPFAM" id="SSF53850">
    <property type="entry name" value="Periplasmic binding protein-like II"/>
    <property type="match status" value="3"/>
</dbReference>
<dbReference type="Pfam" id="PF00990">
    <property type="entry name" value="GGDEF"/>
    <property type="match status" value="1"/>
</dbReference>
<dbReference type="AlphaFoldDB" id="A0A975DDI1"/>
<comment type="cofactor">
    <cofactor evidence="1">
        <name>Mg(2+)</name>
        <dbReference type="ChEBI" id="CHEBI:18420"/>
    </cofactor>
</comment>
<dbReference type="KEGG" id="psym:J1N51_04370"/>
<dbReference type="SMART" id="SM00267">
    <property type="entry name" value="GGDEF"/>
    <property type="match status" value="1"/>
</dbReference>
<dbReference type="PROSITE" id="PS50887">
    <property type="entry name" value="GGDEF"/>
    <property type="match status" value="1"/>
</dbReference>
<accession>A0A975DDI1</accession>
<organism evidence="4 5">
    <name type="scientific">Psychrosphaera ytuae</name>
    <dbReference type="NCBI Taxonomy" id="2820710"/>
    <lineage>
        <taxon>Bacteria</taxon>
        <taxon>Pseudomonadati</taxon>
        <taxon>Pseudomonadota</taxon>
        <taxon>Gammaproteobacteria</taxon>
        <taxon>Alteromonadales</taxon>
        <taxon>Pseudoalteromonadaceae</taxon>
        <taxon>Psychrosphaera</taxon>
    </lineage>
</organism>
<evidence type="ECO:0000256" key="2">
    <source>
        <dbReference type="SAM" id="Phobius"/>
    </source>
</evidence>
<feature type="domain" description="GGDEF" evidence="3">
    <location>
        <begin position="796"/>
        <end position="927"/>
    </location>
</feature>
<dbReference type="Proteomes" id="UP000682739">
    <property type="component" value="Chromosome"/>
</dbReference>
<dbReference type="SUPFAM" id="SSF55073">
    <property type="entry name" value="Nucleotide cyclase"/>
    <property type="match status" value="1"/>
</dbReference>
<dbReference type="InterPro" id="IPR052163">
    <property type="entry name" value="DGC-Regulatory_Protein"/>
</dbReference>
<dbReference type="GO" id="GO:0003824">
    <property type="term" value="F:catalytic activity"/>
    <property type="evidence" value="ECO:0007669"/>
    <property type="project" value="UniProtKB-ARBA"/>
</dbReference>
<evidence type="ECO:0000259" key="3">
    <source>
        <dbReference type="PROSITE" id="PS50887"/>
    </source>
</evidence>
<sequence length="927" mass="105149">MASFFAVADQTSSQSNQPQPIKVAVSDAMIPYFFIDKGQPTGYVVDVWKLWSEVNNHPVEFIVSDWATSISNVEQGIADVHGALEQVEVRTKTLDFGGRVYATPINLYLHRDTAFSSTVEEALPYLIGYSEERELDEVLLSKLPDATLKPYQGWTSLFEAAVQGKIKAFVANDFFAFRYQGYENLKDLFPPYKAIKIGESVTQFAVKKGNRTALKLFERGFGKLSEQQWREVYDKWFGRDVADDTLLLSFTVGAEPFMGVNSDGKPEGLFIDLWQQWAEETGKKIRFMPNTMELALQAVRNGQTDIHIGFPESLAVNTGLPRARHLYSTYSSLFVYDRYDFSQGVNQLDGETIGMYLAAPYQKRFQAKYPKINIKHYVSLDEAINASITGEIKGFVTSTQMTQQRLEENNIEHRFHQVLDVNYEAKVYALVSPDSKSLIKDINDGFDSMDKETFIELESKWVKDSRSRYFSSMKKEFRLDAREANWINENPVMDVAIVQDWKPYEFVNDDGEIAGISRDMFAIAESLTGQKYNFVVYPTWDELYQDFVTGQVDIVANITASEQRRSFANFTSAYWRTPWSVITHKSTDNIASINQLYGKRVAIIQGYQIIKEIHDKHPQIIIHVVKDFDEAHELLKAGIIDGILDLMSVSAQYIQDNSLYQFKIHVLEEMGSDNAHIGVRKELVIQSRILEKVVNSLSESDIEEILKKWHKVDVVAGIKAEVYFRNITIVIALGGLICGVILMWNRKLKNEILRRERAEKKLKHLATHDVLTGLPNRALLSDRLKHAIEIHARNHKQLALLFLDLDGFKHVNDTYGHDLGDELLIEVGKRLSKISRSSDTVARFGGDEFVVLVTNLADTQLAAKISEKIITDLCEPFELSNATVTIGCSIGIGCFPMSGHNINRLIKSADDAMYKVKANGKNSYAFA</sequence>
<dbReference type="EMBL" id="CP072110">
    <property type="protein sequence ID" value="QTH64704.1"/>
    <property type="molecule type" value="Genomic_DNA"/>
</dbReference>
<dbReference type="InterPro" id="IPR000160">
    <property type="entry name" value="GGDEF_dom"/>
</dbReference>
<dbReference type="InterPro" id="IPR043128">
    <property type="entry name" value="Rev_trsase/Diguanyl_cyclase"/>
</dbReference>
<dbReference type="Gene3D" id="3.30.70.270">
    <property type="match status" value="1"/>
</dbReference>
<evidence type="ECO:0000313" key="5">
    <source>
        <dbReference type="Proteomes" id="UP000682739"/>
    </source>
</evidence>
<dbReference type="PANTHER" id="PTHR46663:SF2">
    <property type="entry name" value="GGDEF DOMAIN-CONTAINING PROTEIN"/>
    <property type="match status" value="1"/>
</dbReference>
<reference evidence="4" key="1">
    <citation type="submission" date="2021-03" db="EMBL/GenBank/DDBJ databases">
        <title>Description of Psychrosphaera ytuae sp. nov. isolated from deep sea sediment of South China Sea.</title>
        <authorList>
            <person name="Zhang J."/>
            <person name="Xu X.-D."/>
        </authorList>
    </citation>
    <scope>NUCLEOTIDE SEQUENCE</scope>
    <source>
        <strain evidence="4">MTZ26</strain>
    </source>
</reference>
<proteinExistence type="predicted"/>
<dbReference type="PANTHER" id="PTHR46663">
    <property type="entry name" value="DIGUANYLATE CYCLASE DGCT-RELATED"/>
    <property type="match status" value="1"/>
</dbReference>
<evidence type="ECO:0000313" key="4">
    <source>
        <dbReference type="EMBL" id="QTH64704.1"/>
    </source>
</evidence>